<feature type="compositionally biased region" description="Basic and acidic residues" evidence="1">
    <location>
        <begin position="775"/>
        <end position="788"/>
    </location>
</feature>
<accession>A0A0G4HLG1</accession>
<feature type="compositionally biased region" description="Low complexity" evidence="1">
    <location>
        <begin position="727"/>
        <end position="738"/>
    </location>
</feature>
<sequence length="837" mass="90557">MRLGKETERDKSVCEGDIAEKGDGGDGDALLWTVLEDAAEGEGQREKGKREGVQLGLDMLEEANRVAKTAEEANGDVRSERSKTQNMTEKEKEKEKRVSGEKGDSFSVVEKGQETKNYSQSPPSLPSDVAALLGFDESGKFLPPSPPSSQSMRASGKTEKGKLDSEKNRLTLESFDVQEEKRQGDNPLVDATETAAYVSAQPENIPNRSVEEGAKAAPQRETQGPNPLLEGGAMRPMNVSFSLHREEKEEEEEPYWRRPIVNTFRMPASVYRRLDGSDDEHEDDDGQEKPSSSASSSSCTSSELNEEEYEQMVASLEAEDEKEGDRGEIGQGRGRGKRMETLPIVPEEEDEDEEPDEGSEPFFDDFFEVEGEAEAEEGKSDVSDEEQEAKDDLNERKEEGRKRRDSQTCSQDSNLPASPCFASSPSSLSSSPSSLCLTDEERVKVKRTVGGWKASSFPTRNRRSADRSCHPHKSDAASAPSPTDQSSSSSSCDPPSSSHQPLSTWYQSTPLCPSTKGKRKSHAIPRKSIEKRETEKGRMNRTVKLSTEKEAAAVKQREPRTQATTRTKGAKNSTLSPLTQQDPLSLEITGLTVPSRPTKTKIQAAPPPVSLPVDAPPLAPGPLQARAARLRVTSGSPTEGSPLPPVKAPPSLRSQERDRGKKGGRREAGGPDVKSHSALSQPSQASGQRGGSVSLQGESSGLNVKNEEEEFSRGRVGYCGGGGGYLSHSFSSAVSPSSKLHTRTATLGGLQSSVSGRFKRGEQNREIEGEEEERGEFHIPSDEKREEDGGGLCLAENSLKEREGDGRGGSATASTAVSLSASSTRPESQKSGKGEQN</sequence>
<feature type="compositionally biased region" description="Basic and acidic residues" evidence="1">
    <location>
        <begin position="827"/>
        <end position="837"/>
    </location>
</feature>
<feature type="compositionally biased region" description="Polar residues" evidence="1">
    <location>
        <begin position="677"/>
        <end position="703"/>
    </location>
</feature>
<feature type="compositionally biased region" description="Basic and acidic residues" evidence="1">
    <location>
        <begin position="66"/>
        <end position="104"/>
    </location>
</feature>
<feature type="compositionally biased region" description="Pro residues" evidence="1">
    <location>
        <begin position="605"/>
        <end position="620"/>
    </location>
</feature>
<feature type="compositionally biased region" description="Basic and acidic residues" evidence="1">
    <location>
        <begin position="654"/>
        <end position="675"/>
    </location>
</feature>
<evidence type="ECO:0000313" key="2">
    <source>
        <dbReference type="EMBL" id="CEM44955.1"/>
    </source>
</evidence>
<feature type="compositionally biased region" description="Basic and acidic residues" evidence="1">
    <location>
        <begin position="463"/>
        <end position="475"/>
    </location>
</feature>
<proteinExistence type="predicted"/>
<feature type="compositionally biased region" description="Low complexity" evidence="1">
    <location>
        <begin position="291"/>
        <end position="302"/>
    </location>
</feature>
<feature type="compositionally biased region" description="Polar residues" evidence="1">
    <location>
        <begin position="561"/>
        <end position="583"/>
    </location>
</feature>
<feature type="compositionally biased region" description="Basic and acidic residues" evidence="1">
    <location>
        <begin position="156"/>
        <end position="170"/>
    </location>
</feature>
<protein>
    <submittedName>
        <fullName evidence="2">Uncharacterized protein</fullName>
    </submittedName>
</protein>
<name>A0A0G4HLG1_9ALVE</name>
<feature type="compositionally biased region" description="Acidic residues" evidence="1">
    <location>
        <begin position="346"/>
        <end position="375"/>
    </location>
</feature>
<feature type="compositionally biased region" description="Acidic residues" evidence="1">
    <location>
        <begin position="277"/>
        <end position="286"/>
    </location>
</feature>
<dbReference type="AlphaFoldDB" id="A0A0G4HLG1"/>
<feature type="compositionally biased region" description="Polar residues" evidence="1">
    <location>
        <begin position="743"/>
        <end position="755"/>
    </location>
</feature>
<feature type="compositionally biased region" description="Low complexity" evidence="1">
    <location>
        <begin position="415"/>
        <end position="437"/>
    </location>
</feature>
<feature type="region of interest" description="Disordered" evidence="1">
    <location>
        <begin position="1"/>
        <end position="28"/>
    </location>
</feature>
<organism evidence="2">
    <name type="scientific">Chromera velia CCMP2878</name>
    <dbReference type="NCBI Taxonomy" id="1169474"/>
    <lineage>
        <taxon>Eukaryota</taxon>
        <taxon>Sar</taxon>
        <taxon>Alveolata</taxon>
        <taxon>Colpodellida</taxon>
        <taxon>Chromeraceae</taxon>
        <taxon>Chromera</taxon>
    </lineage>
</organism>
<evidence type="ECO:0000256" key="1">
    <source>
        <dbReference type="SAM" id="MobiDB-lite"/>
    </source>
</evidence>
<feature type="compositionally biased region" description="Basic residues" evidence="1">
    <location>
        <begin position="516"/>
        <end position="525"/>
    </location>
</feature>
<feature type="region of interest" description="Disordered" evidence="1">
    <location>
        <begin position="66"/>
        <end position="837"/>
    </location>
</feature>
<feature type="compositionally biased region" description="Basic and acidic residues" evidence="1">
    <location>
        <begin position="527"/>
        <end position="538"/>
    </location>
</feature>
<dbReference type="EMBL" id="CDMZ01003058">
    <property type="protein sequence ID" value="CEM44955.1"/>
    <property type="molecule type" value="Genomic_DNA"/>
</dbReference>
<feature type="compositionally biased region" description="Polar residues" evidence="1">
    <location>
        <begin position="499"/>
        <end position="512"/>
    </location>
</feature>
<feature type="compositionally biased region" description="Basic and acidic residues" evidence="1">
    <location>
        <begin position="390"/>
        <end position="406"/>
    </location>
</feature>
<feature type="compositionally biased region" description="Low complexity" evidence="1">
    <location>
        <begin position="810"/>
        <end position="824"/>
    </location>
</feature>
<feature type="compositionally biased region" description="Basic and acidic residues" evidence="1">
    <location>
        <begin position="1"/>
        <end position="24"/>
    </location>
</feature>
<dbReference type="VEuPathDB" id="CryptoDB:Cvel_7345"/>
<reference evidence="2" key="1">
    <citation type="submission" date="2014-11" db="EMBL/GenBank/DDBJ databases">
        <authorList>
            <person name="Otto D Thomas"/>
            <person name="Naeem Raeece"/>
        </authorList>
    </citation>
    <scope>NUCLEOTIDE SEQUENCE</scope>
</reference>
<feature type="compositionally biased region" description="Basic and acidic residues" evidence="1">
    <location>
        <begin position="546"/>
        <end position="560"/>
    </location>
</feature>
<feature type="compositionally biased region" description="Low complexity" evidence="1">
    <location>
        <begin position="476"/>
        <end position="498"/>
    </location>
</feature>
<gene>
    <name evidence="2" type="ORF">Cvel_7345</name>
</gene>